<dbReference type="AlphaFoldDB" id="A0A9W6D282"/>
<dbReference type="EMBL" id="BSDP01000001">
    <property type="protein sequence ID" value="GLI28223.1"/>
    <property type="molecule type" value="Genomic_DNA"/>
</dbReference>
<keyword evidence="1" id="KW-0812">Transmembrane</keyword>
<evidence type="ECO:0000256" key="1">
    <source>
        <dbReference type="SAM" id="Phobius"/>
    </source>
</evidence>
<feature type="transmembrane region" description="Helical" evidence="1">
    <location>
        <begin position="33"/>
        <end position="52"/>
    </location>
</feature>
<reference evidence="2" key="1">
    <citation type="submission" date="2022-12" db="EMBL/GenBank/DDBJ databases">
        <title>Reference genome sequencing for broad-spectrum identification of bacterial and archaeal isolates by mass spectrometry.</title>
        <authorList>
            <person name="Sekiguchi Y."/>
            <person name="Tourlousse D.M."/>
        </authorList>
    </citation>
    <scope>NUCLEOTIDE SEQUENCE</scope>
    <source>
        <strain evidence="2">14</strain>
    </source>
</reference>
<evidence type="ECO:0000313" key="2">
    <source>
        <dbReference type="EMBL" id="GLI28223.1"/>
    </source>
</evidence>
<keyword evidence="1" id="KW-0472">Membrane</keyword>
<name>A0A9W6D282_9MICO</name>
<dbReference type="Proteomes" id="UP001144396">
    <property type="component" value="Unassembled WGS sequence"/>
</dbReference>
<organism evidence="2 3">
    <name type="scientific">Agromyces rhizosphaerae</name>
    <dbReference type="NCBI Taxonomy" id="88374"/>
    <lineage>
        <taxon>Bacteria</taxon>
        <taxon>Bacillati</taxon>
        <taxon>Actinomycetota</taxon>
        <taxon>Actinomycetes</taxon>
        <taxon>Micrococcales</taxon>
        <taxon>Microbacteriaceae</taxon>
        <taxon>Agromyces</taxon>
    </lineage>
</organism>
<dbReference type="RefSeq" id="WP_281885411.1">
    <property type="nucleotide sequence ID" value="NZ_BSDP01000001.1"/>
</dbReference>
<gene>
    <name evidence="2" type="ORF">ARHIZOSPH14_24650</name>
</gene>
<keyword evidence="1" id="KW-1133">Transmembrane helix</keyword>
<keyword evidence="3" id="KW-1185">Reference proteome</keyword>
<protein>
    <submittedName>
        <fullName evidence="2">Uncharacterized protein</fullName>
    </submittedName>
</protein>
<proteinExistence type="predicted"/>
<accession>A0A9W6D282</accession>
<sequence length="58" mass="6068">MNVFAFVVAMLLFLLGMLAFGMATLATGFETLVFFGGILLIAVSLAIPFNLLGRADGA</sequence>
<evidence type="ECO:0000313" key="3">
    <source>
        <dbReference type="Proteomes" id="UP001144396"/>
    </source>
</evidence>
<comment type="caution">
    <text evidence="2">The sequence shown here is derived from an EMBL/GenBank/DDBJ whole genome shotgun (WGS) entry which is preliminary data.</text>
</comment>